<keyword evidence="2" id="KW-1185">Reference proteome</keyword>
<sequence length="215" mass="23635">MCECWIAADEKLNRGKRKFDLKLSGGSSGDERARCRNVVLMLKNACNISSFREKAIASSIAVANLVAMGNAKAVSSDKLLEDAAFLYTLADGSVGDWLGGFLYSANQQANEAVQNQLSALSFTRCIWLWEKQNRGSSSWGQPAFDIYNWLCCSTSSCCFFCWSVAESAVIPEVLSLDQPHQQSATVRRGSKHFHGQALPSFNVNVGVQNTPRHEL</sequence>
<evidence type="ECO:0000313" key="1">
    <source>
        <dbReference type="EMBL" id="CAL1352776.1"/>
    </source>
</evidence>
<reference evidence="1 2" key="1">
    <citation type="submission" date="2024-04" db="EMBL/GenBank/DDBJ databases">
        <authorList>
            <person name="Fracassetti M."/>
        </authorList>
    </citation>
    <scope>NUCLEOTIDE SEQUENCE [LARGE SCALE GENOMIC DNA]</scope>
</reference>
<organism evidence="1 2">
    <name type="scientific">Linum trigynum</name>
    <dbReference type="NCBI Taxonomy" id="586398"/>
    <lineage>
        <taxon>Eukaryota</taxon>
        <taxon>Viridiplantae</taxon>
        <taxon>Streptophyta</taxon>
        <taxon>Embryophyta</taxon>
        <taxon>Tracheophyta</taxon>
        <taxon>Spermatophyta</taxon>
        <taxon>Magnoliopsida</taxon>
        <taxon>eudicotyledons</taxon>
        <taxon>Gunneridae</taxon>
        <taxon>Pentapetalae</taxon>
        <taxon>rosids</taxon>
        <taxon>fabids</taxon>
        <taxon>Malpighiales</taxon>
        <taxon>Linaceae</taxon>
        <taxon>Linum</taxon>
    </lineage>
</organism>
<proteinExistence type="predicted"/>
<dbReference type="Proteomes" id="UP001497516">
    <property type="component" value="Chromosome 1"/>
</dbReference>
<dbReference type="EMBL" id="OZ034813">
    <property type="protein sequence ID" value="CAL1352776.1"/>
    <property type="molecule type" value="Genomic_DNA"/>
</dbReference>
<gene>
    <name evidence="1" type="ORF">LTRI10_LOCUS719</name>
</gene>
<name>A0AAV2CA59_9ROSI</name>
<evidence type="ECO:0000313" key="2">
    <source>
        <dbReference type="Proteomes" id="UP001497516"/>
    </source>
</evidence>
<protein>
    <submittedName>
        <fullName evidence="1">Uncharacterized protein</fullName>
    </submittedName>
</protein>
<accession>A0AAV2CA59</accession>
<dbReference type="AlphaFoldDB" id="A0AAV2CA59"/>